<protein>
    <submittedName>
        <fullName evidence="1">Retrovirus-related Pol polyprotein from transposon TNT 1-94</fullName>
    </submittedName>
</protein>
<dbReference type="PANTHER" id="PTHR11439">
    <property type="entry name" value="GAG-POL-RELATED RETROTRANSPOSON"/>
    <property type="match status" value="1"/>
</dbReference>
<proteinExistence type="predicted"/>
<organism evidence="1">
    <name type="scientific">Sesamum latifolium</name>
    <dbReference type="NCBI Taxonomy" id="2727402"/>
    <lineage>
        <taxon>Eukaryota</taxon>
        <taxon>Viridiplantae</taxon>
        <taxon>Streptophyta</taxon>
        <taxon>Embryophyta</taxon>
        <taxon>Tracheophyta</taxon>
        <taxon>Spermatophyta</taxon>
        <taxon>Magnoliopsida</taxon>
        <taxon>eudicotyledons</taxon>
        <taxon>Gunneridae</taxon>
        <taxon>Pentapetalae</taxon>
        <taxon>asterids</taxon>
        <taxon>lamiids</taxon>
        <taxon>Lamiales</taxon>
        <taxon>Pedaliaceae</taxon>
        <taxon>Sesamum</taxon>
    </lineage>
</organism>
<dbReference type="EMBL" id="JACGWN010000004">
    <property type="protein sequence ID" value="KAL0453682.1"/>
    <property type="molecule type" value="Genomic_DNA"/>
</dbReference>
<gene>
    <name evidence="1" type="ORF">Slati_1346300</name>
</gene>
<name>A0AAW2XI58_9LAMI</name>
<dbReference type="AlphaFoldDB" id="A0AAW2XI58"/>
<sequence>MLQPYDAFSMLSSAPGPMSPTLERDKQISVMRRETILKYLKRTKDIFLIYGGGELILEGYRDASFQLNDDDAKSQSGFVFKLNGGVVAWKSSKQATTADSTTEAEYIAASEAAKEAVWMKNYIQEMRVVSSIVGP</sequence>
<comment type="caution">
    <text evidence="1">The sequence shown here is derived from an EMBL/GenBank/DDBJ whole genome shotgun (WGS) entry which is preliminary data.</text>
</comment>
<reference evidence="1" key="1">
    <citation type="submission" date="2020-06" db="EMBL/GenBank/DDBJ databases">
        <authorList>
            <person name="Li T."/>
            <person name="Hu X."/>
            <person name="Zhang T."/>
            <person name="Song X."/>
            <person name="Zhang H."/>
            <person name="Dai N."/>
            <person name="Sheng W."/>
            <person name="Hou X."/>
            <person name="Wei L."/>
        </authorList>
    </citation>
    <scope>NUCLEOTIDE SEQUENCE</scope>
    <source>
        <strain evidence="1">KEN1</strain>
        <tissue evidence="1">Leaf</tissue>
    </source>
</reference>
<accession>A0AAW2XI58</accession>
<dbReference type="PANTHER" id="PTHR11439:SF496">
    <property type="entry name" value="RNA-DIRECTED DNA POLYMERASE"/>
    <property type="match status" value="1"/>
</dbReference>
<dbReference type="CDD" id="cd09272">
    <property type="entry name" value="RNase_HI_RT_Ty1"/>
    <property type="match status" value="1"/>
</dbReference>
<evidence type="ECO:0000313" key="1">
    <source>
        <dbReference type="EMBL" id="KAL0453682.1"/>
    </source>
</evidence>
<reference evidence="1" key="2">
    <citation type="journal article" date="2024" name="Plant">
        <title>Genomic evolution and insights into agronomic trait innovations of Sesamum species.</title>
        <authorList>
            <person name="Miao H."/>
            <person name="Wang L."/>
            <person name="Qu L."/>
            <person name="Liu H."/>
            <person name="Sun Y."/>
            <person name="Le M."/>
            <person name="Wang Q."/>
            <person name="Wei S."/>
            <person name="Zheng Y."/>
            <person name="Lin W."/>
            <person name="Duan Y."/>
            <person name="Cao H."/>
            <person name="Xiong S."/>
            <person name="Wang X."/>
            <person name="Wei L."/>
            <person name="Li C."/>
            <person name="Ma Q."/>
            <person name="Ju M."/>
            <person name="Zhao R."/>
            <person name="Li G."/>
            <person name="Mu C."/>
            <person name="Tian Q."/>
            <person name="Mei H."/>
            <person name="Zhang T."/>
            <person name="Gao T."/>
            <person name="Zhang H."/>
        </authorList>
    </citation>
    <scope>NUCLEOTIDE SEQUENCE</scope>
    <source>
        <strain evidence="1">KEN1</strain>
    </source>
</reference>